<reference evidence="1 2" key="1">
    <citation type="submission" date="2017-05" db="EMBL/GenBank/DDBJ databases">
        <title>Biotechnological potential of actinobacteria isolated from South African environments.</title>
        <authorList>
            <person name="Le Roes-Hill M."/>
            <person name="Prins A."/>
            <person name="Durrell K.A."/>
        </authorList>
    </citation>
    <scope>NUCLEOTIDE SEQUENCE [LARGE SCALE GENOMIC DNA]</scope>
    <source>
        <strain evidence="1">M26</strain>
    </source>
</reference>
<proteinExistence type="predicted"/>
<dbReference type="AlphaFoldDB" id="A0A243REI5"/>
<organism evidence="1 2">
    <name type="scientific">Streptosporangium minutum</name>
    <dbReference type="NCBI Taxonomy" id="569862"/>
    <lineage>
        <taxon>Bacteria</taxon>
        <taxon>Bacillati</taxon>
        <taxon>Actinomycetota</taxon>
        <taxon>Actinomycetes</taxon>
        <taxon>Streptosporangiales</taxon>
        <taxon>Streptosporangiaceae</taxon>
        <taxon>Streptosporangium</taxon>
    </lineage>
</organism>
<accession>A0A243REI5</accession>
<sequence>MEFLVVLTLSKPYGSGFRQATIIRTVTAGPGSTREGLLSWAIDQAGPELQGSNVMFFSAEPNALPASLKVVKG</sequence>
<dbReference type="EMBL" id="NGFP01000148">
    <property type="protein sequence ID" value="OUC93111.1"/>
    <property type="molecule type" value="Genomic_DNA"/>
</dbReference>
<protein>
    <submittedName>
        <fullName evidence="1">Uncharacterized protein</fullName>
    </submittedName>
</protein>
<comment type="caution">
    <text evidence="1">The sequence shown here is derived from an EMBL/GenBank/DDBJ whole genome shotgun (WGS) entry which is preliminary data.</text>
</comment>
<evidence type="ECO:0000313" key="1">
    <source>
        <dbReference type="EMBL" id="OUC93111.1"/>
    </source>
</evidence>
<dbReference type="Proteomes" id="UP000194761">
    <property type="component" value="Unassembled WGS sequence"/>
</dbReference>
<name>A0A243REI5_9ACTN</name>
<gene>
    <name evidence="1" type="ORF">CA984_27475</name>
</gene>
<keyword evidence="2" id="KW-1185">Reference proteome</keyword>
<evidence type="ECO:0000313" key="2">
    <source>
        <dbReference type="Proteomes" id="UP000194761"/>
    </source>
</evidence>